<comment type="caution">
    <text evidence="2">The sequence shown here is derived from an EMBL/GenBank/DDBJ whole genome shotgun (WGS) entry which is preliminary data.</text>
</comment>
<evidence type="ECO:0000313" key="2">
    <source>
        <dbReference type="EMBL" id="KAK6146759.1"/>
    </source>
</evidence>
<dbReference type="InterPro" id="IPR050796">
    <property type="entry name" value="SCF_F-box_component"/>
</dbReference>
<dbReference type="Proteomes" id="UP001318860">
    <property type="component" value="Unassembled WGS sequence"/>
</dbReference>
<evidence type="ECO:0000259" key="1">
    <source>
        <dbReference type="PROSITE" id="PS50801"/>
    </source>
</evidence>
<evidence type="ECO:0000313" key="3">
    <source>
        <dbReference type="Proteomes" id="UP001318860"/>
    </source>
</evidence>
<dbReference type="CDD" id="cd07042">
    <property type="entry name" value="STAS_SulP_like_sulfate_transporter"/>
    <property type="match status" value="1"/>
</dbReference>
<protein>
    <recommendedName>
        <fullName evidence="1">STAS domain-containing protein</fullName>
    </recommendedName>
</protein>
<dbReference type="Pfam" id="PF01740">
    <property type="entry name" value="STAS"/>
    <property type="match status" value="1"/>
</dbReference>
<dbReference type="PANTHER" id="PTHR31672:SF13">
    <property type="entry name" value="F-BOX PROTEIN CPR30-LIKE"/>
    <property type="match status" value="1"/>
</dbReference>
<dbReference type="InterPro" id="IPR017451">
    <property type="entry name" value="F-box-assoc_interact_dom"/>
</dbReference>
<dbReference type="Gene3D" id="3.30.750.24">
    <property type="entry name" value="STAS domain"/>
    <property type="match status" value="1"/>
</dbReference>
<feature type="domain" description="STAS" evidence="1">
    <location>
        <begin position="287"/>
        <end position="382"/>
    </location>
</feature>
<organism evidence="2 3">
    <name type="scientific">Rehmannia glutinosa</name>
    <name type="common">Chinese foxglove</name>
    <dbReference type="NCBI Taxonomy" id="99300"/>
    <lineage>
        <taxon>Eukaryota</taxon>
        <taxon>Viridiplantae</taxon>
        <taxon>Streptophyta</taxon>
        <taxon>Embryophyta</taxon>
        <taxon>Tracheophyta</taxon>
        <taxon>Spermatophyta</taxon>
        <taxon>Magnoliopsida</taxon>
        <taxon>eudicotyledons</taxon>
        <taxon>Gunneridae</taxon>
        <taxon>Pentapetalae</taxon>
        <taxon>asterids</taxon>
        <taxon>lamiids</taxon>
        <taxon>Lamiales</taxon>
        <taxon>Orobanchaceae</taxon>
        <taxon>Rehmannieae</taxon>
        <taxon>Rehmannia</taxon>
    </lineage>
</organism>
<dbReference type="PROSITE" id="PS50801">
    <property type="entry name" value="STAS"/>
    <property type="match status" value="1"/>
</dbReference>
<keyword evidence="3" id="KW-1185">Reference proteome</keyword>
<reference evidence="2 3" key="1">
    <citation type="journal article" date="2021" name="Comput. Struct. Biotechnol. J.">
        <title>De novo genome assembly of the potent medicinal plant Rehmannia glutinosa using nanopore technology.</title>
        <authorList>
            <person name="Ma L."/>
            <person name="Dong C."/>
            <person name="Song C."/>
            <person name="Wang X."/>
            <person name="Zheng X."/>
            <person name="Niu Y."/>
            <person name="Chen S."/>
            <person name="Feng W."/>
        </authorList>
    </citation>
    <scope>NUCLEOTIDE SEQUENCE [LARGE SCALE GENOMIC DNA]</scope>
    <source>
        <strain evidence="2">DH-2019</strain>
    </source>
</reference>
<gene>
    <name evidence="2" type="ORF">DH2020_020628</name>
</gene>
<dbReference type="EMBL" id="JABTTQ020000011">
    <property type="protein sequence ID" value="KAK6146759.1"/>
    <property type="molecule type" value="Genomic_DNA"/>
</dbReference>
<dbReference type="Pfam" id="PF08268">
    <property type="entry name" value="FBA_3"/>
    <property type="match status" value="1"/>
</dbReference>
<name>A0ABR0WK64_REHGL</name>
<dbReference type="SUPFAM" id="SSF52091">
    <property type="entry name" value="SpoIIaa-like"/>
    <property type="match status" value="1"/>
</dbReference>
<dbReference type="InterPro" id="IPR002645">
    <property type="entry name" value="STAS_dom"/>
</dbReference>
<accession>A0ABR0WK64</accession>
<dbReference type="InterPro" id="IPR013187">
    <property type="entry name" value="F-box-assoc_dom_typ3"/>
</dbReference>
<proteinExistence type="predicted"/>
<dbReference type="InterPro" id="IPR036513">
    <property type="entry name" value="STAS_dom_sf"/>
</dbReference>
<dbReference type="NCBIfam" id="TIGR01640">
    <property type="entry name" value="F_box_assoc_1"/>
    <property type="match status" value="1"/>
</dbReference>
<sequence>MSLPEFNIIGSSNGLLCLINTLFPESIYLYNPFTRDHLEIPNNFESRDQVVVYGFGFHPVTNDYKVIKITYYTASFYHHMAGLFRGFRQNFGRQLSEVQLYSLRSNVWTNKGVVPYRLEKWSSPGVLVSGRLHWVSRWGNYYDGRLQRVIVSFDLADDSFNVIKHPGSNPGPVGRWASCHLADLNGCLTATVPCGHGAFSVWIMKEYGVNESWVNEYNIGVYYPVSMISGEFERFHIWRNMFGKKLVRVLCVLKSGELLLEYRGCGLVSYNLENGTFKEMVYPGMPRITRWVEECESDDESAKKQSGLKFVILDLSAVSAIDTNGVSFFKDLRMALDKRNLELVLVNPLGEVIEKLQRADDSKELARPDCLFLTVSEAVVFLVSTIKKQSSNCV</sequence>
<dbReference type="PANTHER" id="PTHR31672">
    <property type="entry name" value="BNACNNG10540D PROTEIN"/>
    <property type="match status" value="1"/>
</dbReference>